<sequence>MFFTKKSQSASCRRLYQMSMDFLPLILIFLLAIYNGRKHLTSDRTKNVPWHILAPAAVACDIIIERRSAHPAGGFFI</sequence>
<dbReference type="EMBL" id="AAXA02000003">
    <property type="protein sequence ID" value="EDR48539.1"/>
    <property type="molecule type" value="Genomic_DNA"/>
</dbReference>
<protein>
    <submittedName>
        <fullName evidence="2">Uncharacterized protein</fullName>
    </submittedName>
</protein>
<feature type="transmembrane region" description="Helical" evidence="1">
    <location>
        <begin position="15"/>
        <end position="34"/>
    </location>
</feature>
<dbReference type="AlphaFoldDB" id="B0G1G5"/>
<evidence type="ECO:0000313" key="2">
    <source>
        <dbReference type="EMBL" id="EDR48539.1"/>
    </source>
</evidence>
<dbReference type="PaxDb" id="411461-DORFOR_00085"/>
<proteinExistence type="predicted"/>
<keyword evidence="1" id="KW-0812">Transmembrane</keyword>
<dbReference type="Proteomes" id="UP000005359">
    <property type="component" value="Unassembled WGS sequence"/>
</dbReference>
<accession>B0G1G5</accession>
<comment type="caution">
    <text evidence="2">The sequence shown here is derived from an EMBL/GenBank/DDBJ whole genome shotgun (WGS) entry which is preliminary data.</text>
</comment>
<keyword evidence="1" id="KW-0472">Membrane</keyword>
<gene>
    <name evidence="2" type="ORF">DORFOR_00085</name>
</gene>
<reference evidence="2 3" key="2">
    <citation type="submission" date="2007-10" db="EMBL/GenBank/DDBJ databases">
        <authorList>
            <person name="Fulton L."/>
            <person name="Clifton S."/>
            <person name="Fulton B."/>
            <person name="Xu J."/>
            <person name="Minx P."/>
            <person name="Pepin K.H."/>
            <person name="Johnson M."/>
            <person name="Thiruvilangam P."/>
            <person name="Bhonagiri V."/>
            <person name="Nash W.E."/>
            <person name="Wang C."/>
            <person name="Mardis E.R."/>
            <person name="Wilson R.K."/>
        </authorList>
    </citation>
    <scope>NUCLEOTIDE SEQUENCE [LARGE SCALE GENOMIC DNA]</scope>
    <source>
        <strain evidence="2 3">ATCC 27755</strain>
    </source>
</reference>
<organism evidence="2 3">
    <name type="scientific">Dorea formicigenerans ATCC 27755</name>
    <dbReference type="NCBI Taxonomy" id="411461"/>
    <lineage>
        <taxon>Bacteria</taxon>
        <taxon>Bacillati</taxon>
        <taxon>Bacillota</taxon>
        <taxon>Clostridia</taxon>
        <taxon>Lachnospirales</taxon>
        <taxon>Lachnospiraceae</taxon>
        <taxon>Dorea</taxon>
    </lineage>
</organism>
<evidence type="ECO:0000313" key="3">
    <source>
        <dbReference type="Proteomes" id="UP000005359"/>
    </source>
</evidence>
<name>B0G1G5_9FIRM</name>
<evidence type="ECO:0000256" key="1">
    <source>
        <dbReference type="SAM" id="Phobius"/>
    </source>
</evidence>
<keyword evidence="1" id="KW-1133">Transmembrane helix</keyword>
<reference evidence="2 3" key="1">
    <citation type="submission" date="2007-10" db="EMBL/GenBank/DDBJ databases">
        <title>Draft genome sequence of Dorea formicigenerans(ATCC 27755).</title>
        <authorList>
            <person name="Sudarsanam P."/>
            <person name="Ley R."/>
            <person name="Guruge J."/>
            <person name="Turnbaugh P.J."/>
            <person name="Mahowald M."/>
            <person name="Liep D."/>
            <person name="Gordon J."/>
        </authorList>
    </citation>
    <scope>NUCLEOTIDE SEQUENCE [LARGE SCALE GENOMIC DNA]</scope>
    <source>
        <strain evidence="2 3">ATCC 27755</strain>
    </source>
</reference>